<proteinExistence type="predicted"/>
<feature type="non-terminal residue" evidence="3">
    <location>
        <position position="1"/>
    </location>
</feature>
<feature type="domain" description="DUF7746" evidence="2">
    <location>
        <begin position="124"/>
        <end position="206"/>
    </location>
</feature>
<dbReference type="PANTHER" id="PTHR33054">
    <property type="entry name" value="CCHC-TYPE DOMAIN-CONTAINING PROTEIN"/>
    <property type="match status" value="1"/>
</dbReference>
<keyword evidence="4" id="KW-1185">Reference proteome</keyword>
<evidence type="ECO:0000259" key="2">
    <source>
        <dbReference type="Pfam" id="PF24925"/>
    </source>
</evidence>
<feature type="region of interest" description="Disordered" evidence="1">
    <location>
        <begin position="337"/>
        <end position="363"/>
    </location>
</feature>
<organism evidence="3 4">
    <name type="scientific">Mucuna pruriens</name>
    <name type="common">Velvet bean</name>
    <name type="synonym">Dolichos pruriens</name>
    <dbReference type="NCBI Taxonomy" id="157652"/>
    <lineage>
        <taxon>Eukaryota</taxon>
        <taxon>Viridiplantae</taxon>
        <taxon>Streptophyta</taxon>
        <taxon>Embryophyta</taxon>
        <taxon>Tracheophyta</taxon>
        <taxon>Spermatophyta</taxon>
        <taxon>Magnoliopsida</taxon>
        <taxon>eudicotyledons</taxon>
        <taxon>Gunneridae</taxon>
        <taxon>Pentapetalae</taxon>
        <taxon>rosids</taxon>
        <taxon>fabids</taxon>
        <taxon>Fabales</taxon>
        <taxon>Fabaceae</taxon>
        <taxon>Papilionoideae</taxon>
        <taxon>50 kb inversion clade</taxon>
        <taxon>NPAAA clade</taxon>
        <taxon>indigoferoid/millettioid clade</taxon>
        <taxon>Phaseoleae</taxon>
        <taxon>Mucuna</taxon>
    </lineage>
</organism>
<comment type="caution">
    <text evidence="3">The sequence shown here is derived from an EMBL/GenBank/DDBJ whole genome shotgun (WGS) entry which is preliminary data.</text>
</comment>
<name>A0A371EBY2_MUCPR</name>
<accession>A0A371EBY2</accession>
<gene>
    <name evidence="3" type="ORF">CR513_58064</name>
</gene>
<sequence>MNYSNTVLEVMTKQLGRIENLKQVENDSSSTSTKGKPPIKPIYKLINVPQKELEAIRLDNDTDLKIEEIRKRLEKLGMDKPFVNTIEINKLKAYPNLRNYYPRPSLADVQYEERGNLVQNSFLGNKIFEWNIDGMSDQQILDITCQMTMAATAHKTRGCSDKSAALAIIQGFTGQLKGWWDNLCTDNDRLIILNSVKNETNQEDTVSTLIYIIIQNFIGDPNIFKNRVANQLTNLYYPTMSNYRWYKDAFLSQVTLREDGFATFWKEKFIVGQPKLFPKKVRMNLERHYGQPIGYESLTYVCTDFKLQNKIRKESSSSKKELGTFCHQYGVEAIRAPGARNKKKQTQERSYNKSYKQYRKSTY</sequence>
<dbReference type="AlphaFoldDB" id="A0A371EBY2"/>
<dbReference type="PANTHER" id="PTHR33054:SF9">
    <property type="entry name" value="CCHC-TYPE DOMAIN-CONTAINING PROTEIN"/>
    <property type="match status" value="1"/>
</dbReference>
<dbReference type="Proteomes" id="UP000257109">
    <property type="component" value="Unassembled WGS sequence"/>
</dbReference>
<evidence type="ECO:0000313" key="3">
    <source>
        <dbReference type="EMBL" id="RDX63504.1"/>
    </source>
</evidence>
<dbReference type="InterPro" id="IPR056648">
    <property type="entry name" value="DUF7746"/>
</dbReference>
<reference evidence="3" key="1">
    <citation type="submission" date="2018-05" db="EMBL/GenBank/DDBJ databases">
        <title>Draft genome of Mucuna pruriens seed.</title>
        <authorList>
            <person name="Nnadi N.E."/>
            <person name="Vos R."/>
            <person name="Hasami M.H."/>
            <person name="Devisetty U.K."/>
            <person name="Aguiy J.C."/>
        </authorList>
    </citation>
    <scope>NUCLEOTIDE SEQUENCE [LARGE SCALE GENOMIC DNA]</scope>
    <source>
        <strain evidence="3">JCA_2017</strain>
    </source>
</reference>
<dbReference type="EMBL" id="QJKJ01014861">
    <property type="protein sequence ID" value="RDX63504.1"/>
    <property type="molecule type" value="Genomic_DNA"/>
</dbReference>
<dbReference type="OrthoDB" id="1385607at2759"/>
<evidence type="ECO:0000256" key="1">
    <source>
        <dbReference type="SAM" id="MobiDB-lite"/>
    </source>
</evidence>
<dbReference type="Pfam" id="PF24925">
    <property type="entry name" value="DUF7746"/>
    <property type="match status" value="1"/>
</dbReference>
<protein>
    <recommendedName>
        <fullName evidence="2">DUF7746 domain-containing protein</fullName>
    </recommendedName>
</protein>
<evidence type="ECO:0000313" key="4">
    <source>
        <dbReference type="Proteomes" id="UP000257109"/>
    </source>
</evidence>